<dbReference type="RefSeq" id="WP_262435313.1">
    <property type="nucleotide sequence ID" value="NZ_JACRTF010000001.1"/>
</dbReference>
<evidence type="ECO:0000313" key="2">
    <source>
        <dbReference type="EMBL" id="MBC8594214.1"/>
    </source>
</evidence>
<dbReference type="EMBL" id="JACRTF010000001">
    <property type="protein sequence ID" value="MBC8594214.1"/>
    <property type="molecule type" value="Genomic_DNA"/>
</dbReference>
<name>A0A926F959_9BACT</name>
<proteinExistence type="predicted"/>
<reference evidence="2" key="1">
    <citation type="submission" date="2020-08" db="EMBL/GenBank/DDBJ databases">
        <title>Genome public.</title>
        <authorList>
            <person name="Liu C."/>
            <person name="Sun Q."/>
        </authorList>
    </citation>
    <scope>NUCLEOTIDE SEQUENCE</scope>
    <source>
        <strain evidence="2">N12</strain>
    </source>
</reference>
<accession>A0A926F959</accession>
<dbReference type="Proteomes" id="UP000651085">
    <property type="component" value="Unassembled WGS sequence"/>
</dbReference>
<feature type="signal peptide" evidence="1">
    <location>
        <begin position="1"/>
        <end position="21"/>
    </location>
</feature>
<evidence type="ECO:0000313" key="3">
    <source>
        <dbReference type="Proteomes" id="UP000651085"/>
    </source>
</evidence>
<evidence type="ECO:0000256" key="1">
    <source>
        <dbReference type="SAM" id="SignalP"/>
    </source>
</evidence>
<feature type="chain" id="PRO_5037795446" evidence="1">
    <location>
        <begin position="22"/>
        <end position="481"/>
    </location>
</feature>
<protein>
    <submittedName>
        <fullName evidence="2">DUF3078 domain-containing protein</fullName>
    </submittedName>
</protein>
<sequence>MRKIYISSFALALIFSTSVMAENGVKPVRKSQNNTRDSVFISRPDTLSATLKPYLLLKLNPSTNKLDTVSILYEKYIGQLDYLNDPAAPQRYIPDYPQYYRLFVPLAYYYSPIANYSTLNWKLQKPDSVTVDYGKLLADDTLPFTDLKRSNKLVDETLMDLYLKAPQLVKTTEDRIMSRQVFREDVKPKITPKAQVLHLFQTEPMNVEVGEADMKISKPNWWVTGGNGSLQITQNYISDNWYKGGESNNAVLANLQLFANYNDREKLQFENLMEAKLGFNSSPSDEFHKYLVNTDQFRLYSKLGLQAAKNWYYTMSAEFKTQFCKGYKANSEELVSAFLAPADFAVSIGMDYKLKKKKFNFSLFLAPLTYNLRYVGNKDVDETKFGLDEGRSTKHDIGSQIQPTLVWTIIPSIVLDSRLNYLTSYKWVRVEWENTVNFVLNRYLSTKLYVHARYDDSAKPTTGDSYFQVKELLSFGINYQW</sequence>
<dbReference type="Pfam" id="PF11276">
    <property type="entry name" value="DUF3078"/>
    <property type="match status" value="1"/>
</dbReference>
<gene>
    <name evidence="2" type="ORF">H8744_13360</name>
</gene>
<dbReference type="InterPro" id="IPR021428">
    <property type="entry name" value="DUF3078"/>
</dbReference>
<comment type="caution">
    <text evidence="2">The sequence shown here is derived from an EMBL/GenBank/DDBJ whole genome shotgun (WGS) entry which is preliminary data.</text>
</comment>
<dbReference type="AlphaFoldDB" id="A0A926F959"/>
<keyword evidence="1" id="KW-0732">Signal</keyword>
<keyword evidence="3" id="KW-1185">Reference proteome</keyword>
<organism evidence="2 3">
    <name type="scientific">Jilunia laotingensis</name>
    <dbReference type="NCBI Taxonomy" id="2763675"/>
    <lineage>
        <taxon>Bacteria</taxon>
        <taxon>Pseudomonadati</taxon>
        <taxon>Bacteroidota</taxon>
        <taxon>Bacteroidia</taxon>
        <taxon>Bacteroidales</taxon>
        <taxon>Bacteroidaceae</taxon>
        <taxon>Jilunia</taxon>
    </lineage>
</organism>